<dbReference type="Proteomes" id="UP000445000">
    <property type="component" value="Unassembled WGS sequence"/>
</dbReference>
<keyword evidence="2" id="KW-1185">Reference proteome</keyword>
<name>A0A829Y7P0_9GAMM</name>
<sequence>MKRLPQPTSETLLSSIRACIQNGDRLLDETYDLEFRKPPATTFFVVMIAQEEFAKAFVLYLIRERAVPFTAPVLRAIYDHVCKQLLGMVMDYVIMHWDEVEELQELIRLDHEAGDQLPNDVGSAMDILRYEKIGRWEGNFGIWAEDPEYDRSALHIADGKKDRHKQDALYVRIGRDGRVCSTPDVITEQETKSELERARRYKRFMDSLLAVDERSERHKKIMNTFRLLFASPA</sequence>
<dbReference type="AlphaFoldDB" id="A0A829Y7P0"/>
<gene>
    <name evidence="1" type="ORF">GCM10011487_12670</name>
</gene>
<organism evidence="1 2">
    <name type="scientific">Steroidobacter agaridevorans</name>
    <dbReference type="NCBI Taxonomy" id="2695856"/>
    <lineage>
        <taxon>Bacteria</taxon>
        <taxon>Pseudomonadati</taxon>
        <taxon>Pseudomonadota</taxon>
        <taxon>Gammaproteobacteria</taxon>
        <taxon>Steroidobacterales</taxon>
        <taxon>Steroidobacteraceae</taxon>
        <taxon>Steroidobacter</taxon>
    </lineage>
</organism>
<proteinExistence type="predicted"/>
<protein>
    <submittedName>
        <fullName evidence="1">Uncharacterized protein</fullName>
    </submittedName>
</protein>
<comment type="caution">
    <text evidence="1">The sequence shown here is derived from an EMBL/GenBank/DDBJ whole genome shotgun (WGS) entry which is preliminary data.</text>
</comment>
<dbReference type="RefSeq" id="WP_161810957.1">
    <property type="nucleotide sequence ID" value="NZ_BLJN01000001.1"/>
</dbReference>
<reference evidence="2" key="1">
    <citation type="submission" date="2020-01" db="EMBL/GenBank/DDBJ databases">
        <title>'Steroidobacter agaridevorans' sp. nov., agar-degrading bacteria isolated from rhizosphere soils.</title>
        <authorList>
            <person name="Ikenaga M."/>
            <person name="Kataoka M."/>
            <person name="Murouchi A."/>
            <person name="Katsuragi S."/>
            <person name="Sakai M."/>
        </authorList>
    </citation>
    <scope>NUCLEOTIDE SEQUENCE [LARGE SCALE GENOMIC DNA]</scope>
    <source>
        <strain evidence="2">YU21-B</strain>
    </source>
</reference>
<dbReference type="InterPro" id="IPR030987">
    <property type="entry name" value="AbiV"/>
</dbReference>
<evidence type="ECO:0000313" key="2">
    <source>
        <dbReference type="Proteomes" id="UP000445000"/>
    </source>
</evidence>
<evidence type="ECO:0000313" key="1">
    <source>
        <dbReference type="EMBL" id="GFE79267.1"/>
    </source>
</evidence>
<dbReference type="Pfam" id="PF18728">
    <property type="entry name" value="HEPN_AbiV"/>
    <property type="match status" value="1"/>
</dbReference>
<accession>A0A829Y7P0</accession>
<dbReference type="EMBL" id="BLJN01000001">
    <property type="protein sequence ID" value="GFE79267.1"/>
    <property type="molecule type" value="Genomic_DNA"/>
</dbReference>